<dbReference type="PANTHER" id="PTHR43669:SF4">
    <property type="entry name" value="SHORT-CHAIN DEHYDROGENASE"/>
    <property type="match status" value="1"/>
</dbReference>
<evidence type="ECO:0000256" key="2">
    <source>
        <dbReference type="ARBA" id="ARBA00023002"/>
    </source>
</evidence>
<name>A0A8H6VGQ7_9PEZI</name>
<keyword evidence="2" id="KW-0560">Oxidoreductase</keyword>
<dbReference type="Gene3D" id="3.40.50.720">
    <property type="entry name" value="NAD(P)-binding Rossmann-like Domain"/>
    <property type="match status" value="1"/>
</dbReference>
<evidence type="ECO:0000313" key="4">
    <source>
        <dbReference type="Proteomes" id="UP000660729"/>
    </source>
</evidence>
<dbReference type="PANTHER" id="PTHR43669">
    <property type="entry name" value="5-KETO-D-GLUCONATE 5-REDUCTASE"/>
    <property type="match status" value="1"/>
</dbReference>
<proteinExistence type="inferred from homology"/>
<dbReference type="InterPro" id="IPR002347">
    <property type="entry name" value="SDR_fam"/>
</dbReference>
<keyword evidence="4" id="KW-1185">Reference proteome</keyword>
<evidence type="ECO:0000313" key="3">
    <source>
        <dbReference type="EMBL" id="KAF7190855.1"/>
    </source>
</evidence>
<dbReference type="SUPFAM" id="SSF51735">
    <property type="entry name" value="NAD(P)-binding Rossmann-fold domains"/>
    <property type="match status" value="1"/>
</dbReference>
<gene>
    <name evidence="3" type="ORF">HII31_08014</name>
</gene>
<evidence type="ECO:0000256" key="1">
    <source>
        <dbReference type="ARBA" id="ARBA00006484"/>
    </source>
</evidence>
<comment type="caution">
    <text evidence="3">The sequence shown here is derived from an EMBL/GenBank/DDBJ whole genome shotgun (WGS) entry which is preliminary data.</text>
</comment>
<accession>A0A8H6VGQ7</accession>
<dbReference type="InterPro" id="IPR036291">
    <property type="entry name" value="NAD(P)-bd_dom_sf"/>
</dbReference>
<organism evidence="3 4">
    <name type="scientific">Pseudocercospora fuligena</name>
    <dbReference type="NCBI Taxonomy" id="685502"/>
    <lineage>
        <taxon>Eukaryota</taxon>
        <taxon>Fungi</taxon>
        <taxon>Dikarya</taxon>
        <taxon>Ascomycota</taxon>
        <taxon>Pezizomycotina</taxon>
        <taxon>Dothideomycetes</taxon>
        <taxon>Dothideomycetidae</taxon>
        <taxon>Mycosphaerellales</taxon>
        <taxon>Mycosphaerellaceae</taxon>
        <taxon>Pseudocercospora</taxon>
    </lineage>
</organism>
<protein>
    <submittedName>
        <fullName evidence="3">3-oxoacyl-[acyl-carrier-protein] reductase FabG</fullName>
    </submittedName>
</protein>
<reference evidence="3" key="1">
    <citation type="submission" date="2020-04" db="EMBL/GenBank/DDBJ databases">
        <title>Draft genome resource of the tomato pathogen Pseudocercospora fuligena.</title>
        <authorList>
            <person name="Zaccaron A."/>
        </authorList>
    </citation>
    <scope>NUCLEOTIDE SEQUENCE</scope>
    <source>
        <strain evidence="3">PF001</strain>
    </source>
</reference>
<dbReference type="OrthoDB" id="5336600at2759"/>
<dbReference type="AlphaFoldDB" id="A0A8H6VGQ7"/>
<sequence length="231" mass="25064">MSATPVVLILGAGPRIGASVSARFASNGFKVALASRSGSGKKDENGYLSLKADFTNPDSIPPLFDAVKKEFQAPPNVVIYNTGSLTKPPDDNSVLSILHKDVTKDFIVNTVSPYVAAQQAIEGWKSLPKESKKTFIYTGNITNVAIVPMPLMLNVGMGKAASAYWIGVANALYAEQGYRFHYADERHPDGRLKGLELDGEAHGDFYAHLASQEENLPWHATFVKSKGYVKF</sequence>
<dbReference type="Proteomes" id="UP000660729">
    <property type="component" value="Unassembled WGS sequence"/>
</dbReference>
<dbReference type="Pfam" id="PF00106">
    <property type="entry name" value="adh_short"/>
    <property type="match status" value="1"/>
</dbReference>
<comment type="similarity">
    <text evidence="1">Belongs to the short-chain dehydrogenases/reductases (SDR) family.</text>
</comment>
<dbReference type="EMBL" id="JABCIY010000168">
    <property type="protein sequence ID" value="KAF7190855.1"/>
    <property type="molecule type" value="Genomic_DNA"/>
</dbReference>
<dbReference type="GO" id="GO:0016491">
    <property type="term" value="F:oxidoreductase activity"/>
    <property type="evidence" value="ECO:0007669"/>
    <property type="project" value="UniProtKB-KW"/>
</dbReference>